<dbReference type="GO" id="GO:0008270">
    <property type="term" value="F:zinc ion binding"/>
    <property type="evidence" value="ECO:0007669"/>
    <property type="project" value="InterPro"/>
</dbReference>
<feature type="domain" description="Peptidase M14" evidence="3">
    <location>
        <begin position="164"/>
        <end position="407"/>
    </location>
</feature>
<dbReference type="InterPro" id="IPR000834">
    <property type="entry name" value="Peptidase_M14"/>
</dbReference>
<name>A0AAU7K106_9SPHI</name>
<dbReference type="RefSeq" id="WP_406823760.1">
    <property type="nucleotide sequence ID" value="NZ_CP157485.1"/>
</dbReference>
<dbReference type="CDD" id="cd06237">
    <property type="entry name" value="M14_Nna1-like"/>
    <property type="match status" value="1"/>
</dbReference>
<dbReference type="InterPro" id="IPR050821">
    <property type="entry name" value="Cytosolic_carboxypeptidase"/>
</dbReference>
<evidence type="ECO:0000313" key="4">
    <source>
        <dbReference type="EMBL" id="XBO46196.1"/>
    </source>
</evidence>
<dbReference type="AlphaFoldDB" id="A0AAU7K106"/>
<dbReference type="GO" id="GO:0004181">
    <property type="term" value="F:metallocarboxypeptidase activity"/>
    <property type="evidence" value="ECO:0007669"/>
    <property type="project" value="InterPro"/>
</dbReference>
<reference evidence="4" key="1">
    <citation type="submission" date="2024-05" db="EMBL/GenBank/DDBJ databases">
        <authorList>
            <person name="Kim S."/>
            <person name="Heo J."/>
            <person name="Choi H."/>
            <person name="Choi Y."/>
            <person name="Kwon S.-W."/>
            <person name="Kim Y."/>
        </authorList>
    </citation>
    <scope>NUCLEOTIDE SEQUENCE</scope>
    <source>
        <strain evidence="4">KACC 23697</strain>
    </source>
</reference>
<gene>
    <name evidence="4" type="ORF">ABEG20_12950</name>
</gene>
<sequence length="410" mass="46385">MSKLSRMFIIQFLMLNILLSCKSRSIQATATALQEVVPKASIGFQQRKVFDFNQGTVAFSNTFAGARLNQVMQLNDSTFKLLIEPENTPVNPSPWYAFKIWSAHQRRYILQLTYVGTKHRYDPKLQLKNGAWKDVQPIEVSKDGNLASFGLEAGADSLLVSAQELMNSHDEYQWEDSLAKLPFVTRMEIGKSILGKAINALSITESNGKKLIVILSRQHPPEVTGYMAMQEFVRTVSSSSALARSFRKAYEVVLVPMINPDGVDEGNWRHNIAGVDLNRDWENFIQPETKSVRDYILKKVDRQQAKVYFGIDFHSTYHDVFYTNEDQPLRQTNRPGFTLKWLKAFGESIPGFKPNIKPSPNGGNVSKSWMGRVLNAEALTYEVGDDTPRPTLKLKGRVAAEKMMELLLAE</sequence>
<comment type="cofactor">
    <cofactor evidence="1">
        <name>Zn(2+)</name>
        <dbReference type="ChEBI" id="CHEBI:29105"/>
    </cofactor>
</comment>
<dbReference type="SUPFAM" id="SSF53187">
    <property type="entry name" value="Zn-dependent exopeptidases"/>
    <property type="match status" value="1"/>
</dbReference>
<dbReference type="SMART" id="SM00631">
    <property type="entry name" value="Zn_pept"/>
    <property type="match status" value="1"/>
</dbReference>
<dbReference type="PANTHER" id="PTHR12756">
    <property type="entry name" value="CYTOSOLIC CARBOXYPEPTIDASE"/>
    <property type="match status" value="1"/>
</dbReference>
<dbReference type="EMBL" id="CP157485">
    <property type="protein sequence ID" value="XBO46196.1"/>
    <property type="molecule type" value="Genomic_DNA"/>
</dbReference>
<proteinExistence type="inferred from homology"/>
<dbReference type="GO" id="GO:0006508">
    <property type="term" value="P:proteolysis"/>
    <property type="evidence" value="ECO:0007669"/>
    <property type="project" value="InterPro"/>
</dbReference>
<dbReference type="PROSITE" id="PS51257">
    <property type="entry name" value="PROKAR_LIPOPROTEIN"/>
    <property type="match status" value="1"/>
</dbReference>
<dbReference type="Gene3D" id="3.40.630.10">
    <property type="entry name" value="Zn peptidases"/>
    <property type="match status" value="1"/>
</dbReference>
<protein>
    <submittedName>
        <fullName evidence="4">M14 family metallopeptidase</fullName>
    </submittedName>
</protein>
<organism evidence="4">
    <name type="scientific">Pedobacter sp. KACC 23697</name>
    <dbReference type="NCBI Taxonomy" id="3149230"/>
    <lineage>
        <taxon>Bacteria</taxon>
        <taxon>Pseudomonadati</taxon>
        <taxon>Bacteroidota</taxon>
        <taxon>Sphingobacteriia</taxon>
        <taxon>Sphingobacteriales</taxon>
        <taxon>Sphingobacteriaceae</taxon>
        <taxon>Pedobacter</taxon>
    </lineage>
</organism>
<feature type="active site" description="Proton donor/acceptor" evidence="2">
    <location>
        <position position="382"/>
    </location>
</feature>
<comment type="similarity">
    <text evidence="2">Belongs to the peptidase M14 family.</text>
</comment>
<evidence type="ECO:0000256" key="2">
    <source>
        <dbReference type="PROSITE-ProRule" id="PRU01379"/>
    </source>
</evidence>
<evidence type="ECO:0000259" key="3">
    <source>
        <dbReference type="PROSITE" id="PS52035"/>
    </source>
</evidence>
<dbReference type="PROSITE" id="PS52035">
    <property type="entry name" value="PEPTIDASE_M14"/>
    <property type="match status" value="1"/>
</dbReference>
<dbReference type="Pfam" id="PF00246">
    <property type="entry name" value="Peptidase_M14"/>
    <property type="match status" value="1"/>
</dbReference>
<evidence type="ECO:0000256" key="1">
    <source>
        <dbReference type="ARBA" id="ARBA00001947"/>
    </source>
</evidence>
<dbReference type="PANTHER" id="PTHR12756:SF11">
    <property type="entry name" value="CYTOSOLIC CARBOXYPEPTIDASE 1"/>
    <property type="match status" value="1"/>
</dbReference>
<accession>A0AAU7K106</accession>